<proteinExistence type="predicted"/>
<dbReference type="AlphaFoldDB" id="A0A7R9HWY4"/>
<sequence>MHGLYNTTIINNHESTEAVIVSFLYNPGIWLAWKYISGQRWFVEPGVAPGTVRSRDRKLEQRANIKICVLLGKSGTETSPMMQQANGNAKRLAYHQLPATLEEAIQIADTVCKMDEASNVHLSCSRIRVTCFDSSPVVVVVVVPPTLVKIGAGGKGTFGASDLNDATR</sequence>
<gene>
    <name evidence="1" type="ORF">TBIB3V08_LOCUS1223</name>
</gene>
<name>A0A7R9HWY4_9NEOP</name>
<evidence type="ECO:0000313" key="1">
    <source>
        <dbReference type="EMBL" id="CAD7438635.1"/>
    </source>
</evidence>
<protein>
    <submittedName>
        <fullName evidence="1">Uncharacterized protein</fullName>
    </submittedName>
</protein>
<organism evidence="1">
    <name type="scientific">Timema bartmani</name>
    <dbReference type="NCBI Taxonomy" id="61472"/>
    <lineage>
        <taxon>Eukaryota</taxon>
        <taxon>Metazoa</taxon>
        <taxon>Ecdysozoa</taxon>
        <taxon>Arthropoda</taxon>
        <taxon>Hexapoda</taxon>
        <taxon>Insecta</taxon>
        <taxon>Pterygota</taxon>
        <taxon>Neoptera</taxon>
        <taxon>Polyneoptera</taxon>
        <taxon>Phasmatodea</taxon>
        <taxon>Timematodea</taxon>
        <taxon>Timematoidea</taxon>
        <taxon>Timematidae</taxon>
        <taxon>Timema</taxon>
    </lineage>
</organism>
<dbReference type="EMBL" id="OD564495">
    <property type="protein sequence ID" value="CAD7438635.1"/>
    <property type="molecule type" value="Genomic_DNA"/>
</dbReference>
<accession>A0A7R9HWY4</accession>
<reference evidence="1" key="1">
    <citation type="submission" date="2020-11" db="EMBL/GenBank/DDBJ databases">
        <authorList>
            <person name="Tran Van P."/>
        </authorList>
    </citation>
    <scope>NUCLEOTIDE SEQUENCE</scope>
</reference>